<dbReference type="PANTHER" id="PTHR23113:SF348">
    <property type="entry name" value="GUANYL-NUCLEOTIDE EXCHANGE FACTOR RASGEF, PUTATIVE (AFU_ORTHOLOGUE AFUA_1G04700)-RELATED"/>
    <property type="match status" value="1"/>
</dbReference>
<dbReference type="GeneID" id="20351205"/>
<reference evidence="7" key="5">
    <citation type="submission" date="2018-04" db="UniProtKB">
        <authorList>
            <consortium name="EnsemblFungi"/>
        </authorList>
    </citation>
    <scope>IDENTIFICATION</scope>
    <source>
        <strain evidence="7">R3-111a-1</strain>
    </source>
</reference>
<evidence type="ECO:0000313" key="6">
    <source>
        <dbReference type="EMBL" id="EJT71490.1"/>
    </source>
</evidence>
<dbReference type="Gene3D" id="1.10.840.10">
    <property type="entry name" value="Ras guanine-nucleotide exchange factors catalytic domain"/>
    <property type="match status" value="1"/>
</dbReference>
<gene>
    <name evidence="7" type="primary">20351205</name>
    <name evidence="6" type="ORF">GGTG_10747</name>
</gene>
<dbReference type="OrthoDB" id="28357at2759"/>
<proteinExistence type="predicted"/>
<dbReference type="Proteomes" id="UP000006039">
    <property type="component" value="Unassembled WGS sequence"/>
</dbReference>
<dbReference type="SUPFAM" id="SSF48366">
    <property type="entry name" value="Ras GEF"/>
    <property type="match status" value="1"/>
</dbReference>
<reference evidence="6" key="3">
    <citation type="submission" date="2010-09" db="EMBL/GenBank/DDBJ databases">
        <title>Annotation of Gaeumannomyces graminis var. tritici R3-111a-1.</title>
        <authorList>
            <consortium name="The Broad Institute Genome Sequencing Platform"/>
            <person name="Ma L.-J."/>
            <person name="Dead R."/>
            <person name="Young S.K."/>
            <person name="Zeng Q."/>
            <person name="Gargeya S."/>
            <person name="Fitzgerald M."/>
            <person name="Haas B."/>
            <person name="Abouelleil A."/>
            <person name="Alvarado L."/>
            <person name="Arachchi H.M."/>
            <person name="Berlin A."/>
            <person name="Brown A."/>
            <person name="Chapman S.B."/>
            <person name="Chen Z."/>
            <person name="Dunbar C."/>
            <person name="Freedman E."/>
            <person name="Gearin G."/>
            <person name="Gellesch M."/>
            <person name="Goldberg J."/>
            <person name="Griggs A."/>
            <person name="Gujja S."/>
            <person name="Heiman D."/>
            <person name="Howarth C."/>
            <person name="Larson L."/>
            <person name="Lui A."/>
            <person name="MacDonald P.J.P."/>
            <person name="Mehta T."/>
            <person name="Montmayeur A."/>
            <person name="Murphy C."/>
            <person name="Neiman D."/>
            <person name="Pearson M."/>
            <person name="Priest M."/>
            <person name="Roberts A."/>
            <person name="Saif S."/>
            <person name="Shea T."/>
            <person name="Shenoy N."/>
            <person name="Sisk P."/>
            <person name="Stolte C."/>
            <person name="Sykes S."/>
            <person name="Yandava C."/>
            <person name="Wortman J."/>
            <person name="Nusbaum C."/>
            <person name="Birren B."/>
        </authorList>
    </citation>
    <scope>NUCLEOTIDE SEQUENCE</scope>
    <source>
        <strain evidence="6">R3-111a-1</strain>
    </source>
</reference>
<feature type="domain" description="N-terminal Ras-GEF" evidence="5">
    <location>
        <begin position="728"/>
        <end position="860"/>
    </location>
</feature>
<dbReference type="AlphaFoldDB" id="J3PB74"/>
<dbReference type="GO" id="GO:0005085">
    <property type="term" value="F:guanyl-nucleotide exchange factor activity"/>
    <property type="evidence" value="ECO:0007669"/>
    <property type="project" value="UniProtKB-KW"/>
</dbReference>
<evidence type="ECO:0000313" key="8">
    <source>
        <dbReference type="Proteomes" id="UP000006039"/>
    </source>
</evidence>
<dbReference type="eggNOG" id="KOG2378">
    <property type="taxonomic scope" value="Eukaryota"/>
</dbReference>
<dbReference type="EnsemblFungi" id="EJT71490">
    <property type="protein sequence ID" value="EJT71490"/>
    <property type="gene ID" value="GGTG_10747"/>
</dbReference>
<feature type="region of interest" description="Disordered" evidence="3">
    <location>
        <begin position="192"/>
        <end position="226"/>
    </location>
</feature>
<protein>
    <submittedName>
        <fullName evidence="6 7">Uncharacterized protein</fullName>
    </submittedName>
</protein>
<accession>J3PB74</accession>
<keyword evidence="8" id="KW-1185">Reference proteome</keyword>
<dbReference type="InterPro" id="IPR008937">
    <property type="entry name" value="Ras-like_GEF"/>
</dbReference>
<keyword evidence="1 2" id="KW-0344">Guanine-nucleotide releasing factor</keyword>
<reference evidence="8" key="1">
    <citation type="submission" date="2010-07" db="EMBL/GenBank/DDBJ databases">
        <title>The genome sequence of Gaeumannomyces graminis var. tritici strain R3-111a-1.</title>
        <authorList>
            <consortium name="The Broad Institute Genome Sequencing Platform"/>
            <person name="Ma L.-J."/>
            <person name="Dead R."/>
            <person name="Young S."/>
            <person name="Zeng Q."/>
            <person name="Koehrsen M."/>
            <person name="Alvarado L."/>
            <person name="Berlin A."/>
            <person name="Chapman S.B."/>
            <person name="Chen Z."/>
            <person name="Freedman E."/>
            <person name="Gellesch M."/>
            <person name="Goldberg J."/>
            <person name="Griggs A."/>
            <person name="Gujja S."/>
            <person name="Heilman E.R."/>
            <person name="Heiman D."/>
            <person name="Hepburn T."/>
            <person name="Howarth C."/>
            <person name="Jen D."/>
            <person name="Larson L."/>
            <person name="Mehta T."/>
            <person name="Neiman D."/>
            <person name="Pearson M."/>
            <person name="Roberts A."/>
            <person name="Saif S."/>
            <person name="Shea T."/>
            <person name="Shenoy N."/>
            <person name="Sisk P."/>
            <person name="Stolte C."/>
            <person name="Sykes S."/>
            <person name="Walk T."/>
            <person name="White J."/>
            <person name="Yandava C."/>
            <person name="Haas B."/>
            <person name="Nusbaum C."/>
            <person name="Birren B."/>
        </authorList>
    </citation>
    <scope>NUCLEOTIDE SEQUENCE [LARGE SCALE GENOMIC DNA]</scope>
    <source>
        <strain evidence="8">R3-111a-1</strain>
    </source>
</reference>
<dbReference type="CDD" id="cd06224">
    <property type="entry name" value="REM"/>
    <property type="match status" value="1"/>
</dbReference>
<dbReference type="PANTHER" id="PTHR23113">
    <property type="entry name" value="GUANINE NUCLEOTIDE EXCHANGE FACTOR"/>
    <property type="match status" value="1"/>
</dbReference>
<evidence type="ECO:0000259" key="5">
    <source>
        <dbReference type="PROSITE" id="PS50212"/>
    </source>
</evidence>
<feature type="compositionally biased region" description="Basic and acidic residues" evidence="3">
    <location>
        <begin position="336"/>
        <end position="350"/>
    </location>
</feature>
<dbReference type="InterPro" id="IPR036964">
    <property type="entry name" value="RASGEF_cat_dom_sf"/>
</dbReference>
<reference evidence="6" key="2">
    <citation type="submission" date="2010-07" db="EMBL/GenBank/DDBJ databases">
        <authorList>
            <consortium name="The Broad Institute Genome Sequencing Platform"/>
            <consortium name="Broad Institute Genome Sequencing Center for Infectious Disease"/>
            <person name="Ma L.-J."/>
            <person name="Dead R."/>
            <person name="Young S."/>
            <person name="Zeng Q."/>
            <person name="Koehrsen M."/>
            <person name="Alvarado L."/>
            <person name="Berlin A."/>
            <person name="Chapman S.B."/>
            <person name="Chen Z."/>
            <person name="Freedman E."/>
            <person name="Gellesch M."/>
            <person name="Goldberg J."/>
            <person name="Griggs A."/>
            <person name="Gujja S."/>
            <person name="Heilman E.R."/>
            <person name="Heiman D."/>
            <person name="Hepburn T."/>
            <person name="Howarth C."/>
            <person name="Jen D."/>
            <person name="Larson L."/>
            <person name="Mehta T."/>
            <person name="Neiman D."/>
            <person name="Pearson M."/>
            <person name="Roberts A."/>
            <person name="Saif S."/>
            <person name="Shea T."/>
            <person name="Shenoy N."/>
            <person name="Sisk P."/>
            <person name="Stolte C."/>
            <person name="Sykes S."/>
            <person name="Walk T."/>
            <person name="White J."/>
            <person name="Yandava C."/>
            <person name="Haas B."/>
            <person name="Nusbaum C."/>
            <person name="Birren B."/>
        </authorList>
    </citation>
    <scope>NUCLEOTIDE SEQUENCE</scope>
    <source>
        <strain evidence="6">R3-111a-1</strain>
    </source>
</reference>
<feature type="domain" description="Ras-GEF" evidence="4">
    <location>
        <begin position="957"/>
        <end position="1195"/>
    </location>
</feature>
<dbReference type="GO" id="GO:0007265">
    <property type="term" value="P:Ras protein signal transduction"/>
    <property type="evidence" value="ECO:0007669"/>
    <property type="project" value="TreeGrafter"/>
</dbReference>
<feature type="region of interest" description="Disordered" evidence="3">
    <location>
        <begin position="238"/>
        <end position="373"/>
    </location>
</feature>
<organism evidence="6">
    <name type="scientific">Gaeumannomyces tritici (strain R3-111a-1)</name>
    <name type="common">Wheat and barley take-all root rot fungus</name>
    <name type="synonym">Gaeumannomyces graminis var. tritici</name>
    <dbReference type="NCBI Taxonomy" id="644352"/>
    <lineage>
        <taxon>Eukaryota</taxon>
        <taxon>Fungi</taxon>
        <taxon>Dikarya</taxon>
        <taxon>Ascomycota</taxon>
        <taxon>Pezizomycotina</taxon>
        <taxon>Sordariomycetes</taxon>
        <taxon>Sordariomycetidae</taxon>
        <taxon>Magnaporthales</taxon>
        <taxon>Magnaporthaceae</taxon>
        <taxon>Gaeumannomyces</taxon>
    </lineage>
</organism>
<reference evidence="7" key="4">
    <citation type="journal article" date="2015" name="G3 (Bethesda)">
        <title>Genome sequences of three phytopathogenic species of the Magnaporthaceae family of fungi.</title>
        <authorList>
            <person name="Okagaki L.H."/>
            <person name="Nunes C.C."/>
            <person name="Sailsbery J."/>
            <person name="Clay B."/>
            <person name="Brown D."/>
            <person name="John T."/>
            <person name="Oh Y."/>
            <person name="Young N."/>
            <person name="Fitzgerald M."/>
            <person name="Haas B.J."/>
            <person name="Zeng Q."/>
            <person name="Young S."/>
            <person name="Adiconis X."/>
            <person name="Fan L."/>
            <person name="Levin J.Z."/>
            <person name="Mitchell T.K."/>
            <person name="Okubara P.A."/>
            <person name="Farman M.L."/>
            <person name="Kohn L.M."/>
            <person name="Birren B."/>
            <person name="Ma L.-J."/>
            <person name="Dean R.A."/>
        </authorList>
    </citation>
    <scope>NUCLEOTIDE SEQUENCE</scope>
    <source>
        <strain evidence="7">R3-111a-1</strain>
    </source>
</reference>
<name>J3PB74_GAET3</name>
<dbReference type="CDD" id="cd00882">
    <property type="entry name" value="Ras_like_GTPase"/>
    <property type="match status" value="1"/>
</dbReference>
<dbReference type="SMART" id="SM00147">
    <property type="entry name" value="RasGEF"/>
    <property type="match status" value="1"/>
</dbReference>
<feature type="region of interest" description="Disordered" evidence="3">
    <location>
        <begin position="583"/>
        <end position="672"/>
    </location>
</feature>
<sequence>MDPQGPLGLAASPFRIRAATSGSLAPAAFLRRRYKHRVESLSDPPRGCITVALHTSKSILVLKHPSCTTTKLTTDAGVSLVGGTSSFATCTVLAPTALTRAATPAGKAQLPATAQQRRQRVLALAPPAACCEPQAPRYRFVVLRLAPGLQWKEESAHRHNRRRPVLPACLASRALLCRHIAAARRPTFHKALASAAPTAHPSKLDHRNAGNTPKPPPIRGRGKEARTLGEREVEAAAYPILPGDPSASQPLPSRGSGRHTSGSSSSSSSSSSRHGSRPGSNSKSTSPLPSPIVNDHQRVGSSIPGPDRSFLVLDDPAPPRTPRYDRDSIVTIAEDPFLRRYAEPPGDTHDPTPPSSVAADADADASVWPPPRRDSLTLDVAAAAAVDSEAAAPKNCVDSPRTSPHEVGRMDSVNIAVVGAKGVGKSAFIQRALSQTRPLPSNIMPVRLKAEGGMTLFVTLIELDLEDFDDTPGDQPIRWPTHLAGHAVALPRPHCALVLYDVTSMDSLRSLPQIMGALEMSNLPRILVATKCDNPESARRVNTDAIPRHFPGVLNLMTSANVPSTARESLNAIIKAALGAKMGGDKQDATLSRRRAASSAAHLEAPDYVNGRPLSQHSKHSRASSDLSLLRGVPPPGASDGYRGQSRSRSPRMEHPSTPQTSSSAFGGGADALDDGGGLTVSSMLRTHGGVRLDTGRDTFLDDSEAESYRRSDDIPILQRNDENFPEQLAKLMGVSFDDLVDRLLAPRMTRADNQFADIFLCLYRKFAPPNVLFSAILARLEIGRDKRDKREKKDGLYLVAIQSQLRIVEVVARWVQLYPGDFARSATRRRLVDLVGHLSIEPIFTAAAHQMRWYLDHRIFEDDDTGWAESDEADEAPTTLPQDRRPSGVAERCYGTTGGVNGSMSSLQIDDDRSGRSAAQFQYHSLEDYVREAATMSPTSTLPLNKIRYHIFLDKNTDDIADEMTRIDWIMFSSIGIRDLVRDVSLTMEEKERCRSLQNVSRMISHFNHLARWVANMILIRDKPKHRVLVLEKFVQIAARLRVLNNYNGLAAVLAGLNSTSIYRLSQTWSLLSLDSEKRFKSLSKLMATEMSHARYRLAWENSPMPKIPYIPLHRRDLVSAEMGSRTFVGPLGDRINWKKFEVLGEVMLPLMRSQGTPYPNLKKDDGSRELILDCKMPIDEDDIYQRSVQVESASGQGESSRRRFPWLS</sequence>
<dbReference type="HOGENOM" id="CLU_005431_1_0_1"/>
<dbReference type="Pfam" id="PF00617">
    <property type="entry name" value="RasGEF"/>
    <property type="match status" value="1"/>
</dbReference>
<dbReference type="STRING" id="644352.J3PB74"/>
<dbReference type="Gene3D" id="1.20.870.10">
    <property type="entry name" value="Son of sevenless (SoS) protein Chain: S domain 1"/>
    <property type="match status" value="1"/>
</dbReference>
<dbReference type="InterPro" id="IPR027417">
    <property type="entry name" value="P-loop_NTPase"/>
</dbReference>
<feature type="compositionally biased region" description="Low complexity" evidence="3">
    <location>
        <begin position="253"/>
        <end position="282"/>
    </location>
</feature>
<feature type="compositionally biased region" description="Low complexity" evidence="3">
    <location>
        <begin position="355"/>
        <end position="367"/>
    </location>
</feature>
<evidence type="ECO:0000259" key="4">
    <source>
        <dbReference type="PROSITE" id="PS50009"/>
    </source>
</evidence>
<dbReference type="RefSeq" id="XP_009226887.1">
    <property type="nucleotide sequence ID" value="XM_009228623.1"/>
</dbReference>
<evidence type="ECO:0000256" key="3">
    <source>
        <dbReference type="SAM" id="MobiDB-lite"/>
    </source>
</evidence>
<dbReference type="Pfam" id="PF00618">
    <property type="entry name" value="RasGEF_N"/>
    <property type="match status" value="1"/>
</dbReference>
<dbReference type="SUPFAM" id="SSF52540">
    <property type="entry name" value="P-loop containing nucleoside triphosphate hydrolases"/>
    <property type="match status" value="1"/>
</dbReference>
<evidence type="ECO:0000256" key="2">
    <source>
        <dbReference type="PROSITE-ProRule" id="PRU00168"/>
    </source>
</evidence>
<evidence type="ECO:0000256" key="1">
    <source>
        <dbReference type="ARBA" id="ARBA00022658"/>
    </source>
</evidence>
<dbReference type="GO" id="GO:0005886">
    <property type="term" value="C:plasma membrane"/>
    <property type="evidence" value="ECO:0007669"/>
    <property type="project" value="TreeGrafter"/>
</dbReference>
<evidence type="ECO:0000313" key="7">
    <source>
        <dbReference type="EnsemblFungi" id="EJT71490"/>
    </source>
</evidence>
<dbReference type="Gene3D" id="3.40.50.300">
    <property type="entry name" value="P-loop containing nucleotide triphosphate hydrolases"/>
    <property type="match status" value="1"/>
</dbReference>
<dbReference type="InterPro" id="IPR000651">
    <property type="entry name" value="Ras-like_Gua-exchang_fac_N"/>
</dbReference>
<feature type="region of interest" description="Disordered" evidence="3">
    <location>
        <begin position="869"/>
        <end position="890"/>
    </location>
</feature>
<dbReference type="PROSITE" id="PS50212">
    <property type="entry name" value="RASGEF_NTER"/>
    <property type="match status" value="1"/>
</dbReference>
<dbReference type="InterPro" id="IPR001895">
    <property type="entry name" value="RASGEF_cat_dom"/>
</dbReference>
<dbReference type="EMBL" id="GL385400">
    <property type="protein sequence ID" value="EJT71490.1"/>
    <property type="molecule type" value="Genomic_DNA"/>
</dbReference>
<dbReference type="PROSITE" id="PS50009">
    <property type="entry name" value="RASGEF_CAT"/>
    <property type="match status" value="1"/>
</dbReference>
<dbReference type="InterPro" id="IPR023578">
    <property type="entry name" value="Ras_GEF_dom_sf"/>
</dbReference>
<dbReference type="VEuPathDB" id="FungiDB:GGTG_10747"/>
<dbReference type="CDD" id="cd00155">
    <property type="entry name" value="RasGEF"/>
    <property type="match status" value="1"/>
</dbReference>